<comment type="similarity">
    <text evidence="3 8">Belongs to the class-I DAHP synthase family.</text>
</comment>
<dbReference type="GO" id="GO:0003849">
    <property type="term" value="F:3-deoxy-7-phosphoheptulonate synthase activity"/>
    <property type="evidence" value="ECO:0007669"/>
    <property type="project" value="UniProtKB-EC"/>
</dbReference>
<keyword evidence="6 8" id="KW-0057">Aromatic amino acid biosynthesis</keyword>
<dbReference type="Pfam" id="PF00793">
    <property type="entry name" value="DAHP_synth_1"/>
    <property type="match status" value="1"/>
</dbReference>
<gene>
    <name evidence="11" type="ORF">SAMN05216551_108111</name>
</gene>
<feature type="domain" description="DAHP synthetase I/KDSA" evidence="10">
    <location>
        <begin position="64"/>
        <end position="354"/>
    </location>
</feature>
<protein>
    <recommendedName>
        <fullName evidence="8">Phospho-2-dehydro-3-deoxyheptonate aldolase</fullName>
        <ecNumber evidence="8">2.5.1.54</ecNumber>
    </recommendedName>
</protein>
<keyword evidence="4 8" id="KW-0028">Amino-acid biosynthesis</keyword>
<dbReference type="GO" id="GO:0009423">
    <property type="term" value="P:chorismate biosynthetic process"/>
    <property type="evidence" value="ECO:0007669"/>
    <property type="project" value="UniProtKB-UniPathway"/>
</dbReference>
<evidence type="ECO:0000256" key="1">
    <source>
        <dbReference type="ARBA" id="ARBA00003726"/>
    </source>
</evidence>
<comment type="pathway">
    <text evidence="2 8">Metabolic intermediate biosynthesis; chorismate biosynthesis; chorismate from D-erythrose 4-phosphate and phosphoenolpyruvate: step 1/7.</text>
</comment>
<dbReference type="PIRSF" id="PIRSF001361">
    <property type="entry name" value="DAHP_synthase"/>
    <property type="match status" value="1"/>
</dbReference>
<reference evidence="12" key="1">
    <citation type="submission" date="2016-09" db="EMBL/GenBank/DDBJ databases">
        <authorList>
            <person name="Varghese N."/>
            <person name="Submissions S."/>
        </authorList>
    </citation>
    <scope>NUCLEOTIDE SEQUENCE [LARGE SCALE GENOMIC DNA]</scope>
    <source>
        <strain evidence="12">JS23</strain>
    </source>
</reference>
<feature type="region of interest" description="Disordered" evidence="9">
    <location>
        <begin position="1"/>
        <end position="25"/>
    </location>
</feature>
<dbReference type="Gene3D" id="3.20.20.70">
    <property type="entry name" value="Aldolase class I"/>
    <property type="match status" value="1"/>
</dbReference>
<evidence type="ECO:0000313" key="12">
    <source>
        <dbReference type="Proteomes" id="UP000243719"/>
    </source>
</evidence>
<comment type="function">
    <text evidence="1 8">Stereospecific condensation of phosphoenolpyruvate (PEP) and D-erythrose-4-phosphate (E4P) giving rise to 3-deoxy-D-arabino-heptulosonate-7-phosphate (DAHP).</text>
</comment>
<evidence type="ECO:0000313" key="11">
    <source>
        <dbReference type="EMBL" id="SDV49471.1"/>
    </source>
</evidence>
<evidence type="ECO:0000256" key="7">
    <source>
        <dbReference type="ARBA" id="ARBA00047508"/>
    </source>
</evidence>
<keyword evidence="12" id="KW-1185">Reference proteome</keyword>
<dbReference type="NCBIfam" id="NF009396">
    <property type="entry name" value="PRK12756.1"/>
    <property type="match status" value="1"/>
</dbReference>
<proteinExistence type="inferred from homology"/>
<keyword evidence="5 8" id="KW-0808">Transferase</keyword>
<dbReference type="NCBIfam" id="NF009395">
    <property type="entry name" value="PRK12755.1"/>
    <property type="match status" value="1"/>
</dbReference>
<dbReference type="STRING" id="1770053.SAMN05216551_108111"/>
<evidence type="ECO:0000256" key="9">
    <source>
        <dbReference type="SAM" id="MobiDB-lite"/>
    </source>
</evidence>
<name>A0A1H2PRG3_9BURK</name>
<evidence type="ECO:0000256" key="6">
    <source>
        <dbReference type="ARBA" id="ARBA00023141"/>
    </source>
</evidence>
<organism evidence="11 12">
    <name type="scientific">Chitinasiproducens palmae</name>
    <dbReference type="NCBI Taxonomy" id="1770053"/>
    <lineage>
        <taxon>Bacteria</taxon>
        <taxon>Pseudomonadati</taxon>
        <taxon>Pseudomonadota</taxon>
        <taxon>Betaproteobacteria</taxon>
        <taxon>Burkholderiales</taxon>
        <taxon>Burkholderiaceae</taxon>
        <taxon>Chitinasiproducens</taxon>
    </lineage>
</organism>
<dbReference type="AlphaFoldDB" id="A0A1H2PRG3"/>
<evidence type="ECO:0000256" key="3">
    <source>
        <dbReference type="ARBA" id="ARBA00007985"/>
    </source>
</evidence>
<accession>A0A1H2PRG3</accession>
<evidence type="ECO:0000256" key="5">
    <source>
        <dbReference type="ARBA" id="ARBA00022679"/>
    </source>
</evidence>
<dbReference type="PANTHER" id="PTHR21225">
    <property type="entry name" value="PHOSPHO-2-DEHYDRO-3-DEOXYHEPTONATE ALDOLASE DAHP SYNTHETASE"/>
    <property type="match status" value="1"/>
</dbReference>
<dbReference type="InterPro" id="IPR006218">
    <property type="entry name" value="DAHP1/KDSA"/>
</dbReference>
<sequence length="375" mass="41029">MSRTDDGANALGHLGEKTVPPHNTDDVRIRELKELVPPAHLLREFPCETASSDLIYETRQALHRILHGMEDRLIVIIGPCSIHDPQAAMEYARRLAEQRSRHAADLEIVMRVYFEKPRTTVGWKGLINDPHLDNSFRINDGLRMARELLFEINRLGVPAGTEYLDMISPQYIADLVSWGAIGARTTESQVHRELASGLSCPVGFKNGTDGNVRIALDAIKAASQPHHFLSVTKGGHSAIVSTSGNEDCHIILRGGKQPNFDAASVEAACQDIARAGLAARLMIDASHANSQKNYENQLPVTHDIARQIGGGDGRIVGVMVESHLQAGRQDIKAGEPLNYGQSVTDACLGWEDSVGLLDTLAESVRKRRLVRGRGN</sequence>
<dbReference type="Proteomes" id="UP000243719">
    <property type="component" value="Unassembled WGS sequence"/>
</dbReference>
<dbReference type="PANTHER" id="PTHR21225:SF12">
    <property type="entry name" value="PHOSPHO-2-DEHYDRO-3-DEOXYHEPTONATE ALDOLASE, TYROSINE-INHIBITED"/>
    <property type="match status" value="1"/>
</dbReference>
<dbReference type="NCBIfam" id="TIGR00034">
    <property type="entry name" value="aroFGH"/>
    <property type="match status" value="1"/>
</dbReference>
<evidence type="ECO:0000256" key="2">
    <source>
        <dbReference type="ARBA" id="ARBA00004688"/>
    </source>
</evidence>
<dbReference type="FunFam" id="3.20.20.70:FF:000005">
    <property type="entry name" value="Phospho-2-dehydro-3-deoxyheptonate aldolase"/>
    <property type="match status" value="1"/>
</dbReference>
<dbReference type="InterPro" id="IPR006219">
    <property type="entry name" value="DAHP_synth_1"/>
</dbReference>
<dbReference type="SUPFAM" id="SSF51569">
    <property type="entry name" value="Aldolase"/>
    <property type="match status" value="1"/>
</dbReference>
<dbReference type="GO" id="GO:0042802">
    <property type="term" value="F:identical protein binding"/>
    <property type="evidence" value="ECO:0007669"/>
    <property type="project" value="UniProtKB-ARBA"/>
</dbReference>
<dbReference type="EC" id="2.5.1.54" evidence="8"/>
<dbReference type="GO" id="GO:0008652">
    <property type="term" value="P:amino acid biosynthetic process"/>
    <property type="evidence" value="ECO:0007669"/>
    <property type="project" value="UniProtKB-KW"/>
</dbReference>
<dbReference type="NCBIfam" id="NF006723">
    <property type="entry name" value="PRK09261.1-1"/>
    <property type="match status" value="1"/>
</dbReference>
<dbReference type="GO" id="GO:0005737">
    <property type="term" value="C:cytoplasm"/>
    <property type="evidence" value="ECO:0007669"/>
    <property type="project" value="TreeGrafter"/>
</dbReference>
<dbReference type="EMBL" id="FNLO01000008">
    <property type="protein sequence ID" value="SDV49471.1"/>
    <property type="molecule type" value="Genomic_DNA"/>
</dbReference>
<evidence type="ECO:0000256" key="4">
    <source>
        <dbReference type="ARBA" id="ARBA00022605"/>
    </source>
</evidence>
<dbReference type="InterPro" id="IPR013785">
    <property type="entry name" value="Aldolase_TIM"/>
</dbReference>
<evidence type="ECO:0000256" key="8">
    <source>
        <dbReference type="PIRNR" id="PIRNR001361"/>
    </source>
</evidence>
<dbReference type="GO" id="GO:0009073">
    <property type="term" value="P:aromatic amino acid family biosynthetic process"/>
    <property type="evidence" value="ECO:0007669"/>
    <property type="project" value="UniProtKB-KW"/>
</dbReference>
<comment type="catalytic activity">
    <reaction evidence="7 8">
        <text>D-erythrose 4-phosphate + phosphoenolpyruvate + H2O = 7-phospho-2-dehydro-3-deoxy-D-arabino-heptonate + phosphate</text>
        <dbReference type="Rhea" id="RHEA:14717"/>
        <dbReference type="ChEBI" id="CHEBI:15377"/>
        <dbReference type="ChEBI" id="CHEBI:16897"/>
        <dbReference type="ChEBI" id="CHEBI:43474"/>
        <dbReference type="ChEBI" id="CHEBI:58394"/>
        <dbReference type="ChEBI" id="CHEBI:58702"/>
        <dbReference type="EC" id="2.5.1.54"/>
    </reaction>
</comment>
<dbReference type="UniPathway" id="UPA00053">
    <property type="reaction ID" value="UER00084"/>
</dbReference>
<evidence type="ECO:0000259" key="10">
    <source>
        <dbReference type="Pfam" id="PF00793"/>
    </source>
</evidence>